<protein>
    <submittedName>
        <fullName evidence="2">Uncharacterized protein</fullName>
    </submittedName>
</protein>
<accession>A0AAD7X2S0</accession>
<feature type="region of interest" description="Disordered" evidence="1">
    <location>
        <begin position="189"/>
        <end position="232"/>
    </location>
</feature>
<name>A0AAD7X2S0_9TELE</name>
<proteinExistence type="predicted"/>
<dbReference type="AlphaFoldDB" id="A0AAD7X2S0"/>
<dbReference type="EMBL" id="JAINUG010000002">
    <property type="protein sequence ID" value="KAJ8418362.1"/>
    <property type="molecule type" value="Genomic_DNA"/>
</dbReference>
<keyword evidence="3" id="KW-1185">Reference proteome</keyword>
<dbReference type="Proteomes" id="UP001221898">
    <property type="component" value="Unassembled WGS sequence"/>
</dbReference>
<sequence length="265" mass="28641">MCLKVDEQAKRCGRWPLRDGGTGPDRGEQPVGFCSARRSARCPVRKEVNLTDVALENVHTLRASPRHADRRPISLCSSSGHFALPPQGGKNSGCGGLTLSYITSERRGGGRPGPELESVVTPAESRGTCPIKPPYNTAIAHARKSAITQGDPNCAANANLFSVEESRSKPQEWRNSASRRSEMTFWTGSRTRGFGAQPPEARSSSLLIPRRESSHTSRIPQTSPPAARRPAGLRWAPLRSECSCRPAAFNPNNNELLHGSPSASL</sequence>
<comment type="caution">
    <text evidence="2">The sequence shown here is derived from an EMBL/GenBank/DDBJ whole genome shotgun (WGS) entry which is preliminary data.</text>
</comment>
<feature type="region of interest" description="Disordered" evidence="1">
    <location>
        <begin position="105"/>
        <end position="129"/>
    </location>
</feature>
<organism evidence="2 3">
    <name type="scientific">Aldrovandia affinis</name>
    <dbReference type="NCBI Taxonomy" id="143900"/>
    <lineage>
        <taxon>Eukaryota</taxon>
        <taxon>Metazoa</taxon>
        <taxon>Chordata</taxon>
        <taxon>Craniata</taxon>
        <taxon>Vertebrata</taxon>
        <taxon>Euteleostomi</taxon>
        <taxon>Actinopterygii</taxon>
        <taxon>Neopterygii</taxon>
        <taxon>Teleostei</taxon>
        <taxon>Notacanthiformes</taxon>
        <taxon>Halosauridae</taxon>
        <taxon>Aldrovandia</taxon>
    </lineage>
</organism>
<gene>
    <name evidence="2" type="ORF">AAFF_G00140710</name>
</gene>
<evidence type="ECO:0000313" key="3">
    <source>
        <dbReference type="Proteomes" id="UP001221898"/>
    </source>
</evidence>
<evidence type="ECO:0000256" key="1">
    <source>
        <dbReference type="SAM" id="MobiDB-lite"/>
    </source>
</evidence>
<reference evidence="2" key="1">
    <citation type="journal article" date="2023" name="Science">
        <title>Genome structures resolve the early diversification of teleost fishes.</title>
        <authorList>
            <person name="Parey E."/>
            <person name="Louis A."/>
            <person name="Montfort J."/>
            <person name="Bouchez O."/>
            <person name="Roques C."/>
            <person name="Iampietro C."/>
            <person name="Lluch J."/>
            <person name="Castinel A."/>
            <person name="Donnadieu C."/>
            <person name="Desvignes T."/>
            <person name="Floi Bucao C."/>
            <person name="Jouanno E."/>
            <person name="Wen M."/>
            <person name="Mejri S."/>
            <person name="Dirks R."/>
            <person name="Jansen H."/>
            <person name="Henkel C."/>
            <person name="Chen W.J."/>
            <person name="Zahm M."/>
            <person name="Cabau C."/>
            <person name="Klopp C."/>
            <person name="Thompson A.W."/>
            <person name="Robinson-Rechavi M."/>
            <person name="Braasch I."/>
            <person name="Lecointre G."/>
            <person name="Bobe J."/>
            <person name="Postlethwait J.H."/>
            <person name="Berthelot C."/>
            <person name="Roest Crollius H."/>
            <person name="Guiguen Y."/>
        </authorList>
    </citation>
    <scope>NUCLEOTIDE SEQUENCE</scope>
    <source>
        <strain evidence="2">NC1722</strain>
    </source>
</reference>
<evidence type="ECO:0000313" key="2">
    <source>
        <dbReference type="EMBL" id="KAJ8418362.1"/>
    </source>
</evidence>